<feature type="transmembrane region" description="Helical" evidence="7">
    <location>
        <begin position="144"/>
        <end position="165"/>
    </location>
</feature>
<protein>
    <recommendedName>
        <fullName evidence="7 8">Phospho-N-acetylmuramoyl-pentapeptide-transferase</fullName>
        <ecNumber evidence="7 8">2.7.8.13</ecNumber>
    </recommendedName>
    <alternativeName>
        <fullName evidence="7">UDP-MurNAc-pentapeptide phosphotransferase</fullName>
    </alternativeName>
</protein>
<dbReference type="RefSeq" id="WP_125696254.1">
    <property type="nucleotide sequence ID" value="NZ_JBHTOG010000039.1"/>
</dbReference>
<sequence>MQLAQMLIPMVAAFALTVIVLPLFIGYMRMKKEGQTIREEGPSWHEKKTGTPTMGGLVFIGAIIIAAIGCGIWQHALTLSMWVSLFILVLYGALGFADDFISVSLKRNLGLRAWQKLLGQVIGAVVFVIAYLHDGFAHSLYIPFLGNLNVTWLFVVFAIVWLVGFSNAVNLTDGLDGLVAGLAMISFGAYAVIAAHDQRTDVLVLCLTVVGAMIGFMLYNHKPAQIFMGDVGSLALGGMLAAIAILLDRSWSLLLIGFVYAAETASVMLQVASFKLFHRRIFKMAPIHHHFEMLGWSEWQVDLVFWLVGLLAAGLYLLLFL</sequence>
<feature type="transmembrane region" description="Helical" evidence="7">
    <location>
        <begin position="226"/>
        <end position="247"/>
    </location>
</feature>
<comment type="catalytic activity">
    <reaction evidence="7">
        <text>UDP-N-acetyl-alpha-D-muramoyl-L-alanyl-gamma-D-glutamyl-L-lysyl-D-alanyl-D-alanine + di-trans,octa-cis-undecaprenyl phosphate = Mur2Ac(oyl-L-Ala-gamma-D-Glu-L-Lys-D-Ala-D-Ala)-di-trans,octa-cis-undecaprenyl diphosphate + UMP</text>
        <dbReference type="Rhea" id="RHEA:21920"/>
        <dbReference type="ChEBI" id="CHEBI:57865"/>
        <dbReference type="ChEBI" id="CHEBI:60032"/>
        <dbReference type="ChEBI" id="CHEBI:60392"/>
        <dbReference type="ChEBI" id="CHEBI:70758"/>
        <dbReference type="EC" id="2.7.8.13"/>
    </reaction>
</comment>
<comment type="function">
    <text evidence="7">Catalyzes the initial step of the lipid cycle reactions in the biosynthesis of the cell wall peptidoglycan: transfers peptidoglycan precursor phospho-MurNAc-pentapeptide from UDP-MurNAc-pentapeptide onto the lipid carrier undecaprenyl phosphate, yielding undecaprenyl-pyrophosphoryl-MurNAc-pentapeptide, known as lipid I.</text>
</comment>
<dbReference type="CDD" id="cd06852">
    <property type="entry name" value="GT_MraY"/>
    <property type="match status" value="1"/>
</dbReference>
<dbReference type="Pfam" id="PF00953">
    <property type="entry name" value="Glycos_transf_4"/>
    <property type="match status" value="1"/>
</dbReference>
<feature type="transmembrane region" description="Helical" evidence="7">
    <location>
        <begin position="82"/>
        <end position="101"/>
    </location>
</feature>
<evidence type="ECO:0000313" key="10">
    <source>
        <dbReference type="Proteomes" id="UP001597192"/>
    </source>
</evidence>
<evidence type="ECO:0000256" key="1">
    <source>
        <dbReference type="ARBA" id="ARBA00004141"/>
    </source>
</evidence>
<dbReference type="PANTHER" id="PTHR22926">
    <property type="entry name" value="PHOSPHO-N-ACETYLMURAMOYL-PENTAPEPTIDE-TRANSFERASE"/>
    <property type="match status" value="1"/>
</dbReference>
<dbReference type="NCBIfam" id="TIGR00445">
    <property type="entry name" value="mraY"/>
    <property type="match status" value="1"/>
</dbReference>
<keyword evidence="3 7" id="KW-0808">Transferase</keyword>
<evidence type="ECO:0000256" key="3">
    <source>
        <dbReference type="ARBA" id="ARBA00022679"/>
    </source>
</evidence>
<dbReference type="InterPro" id="IPR003524">
    <property type="entry name" value="PNAcMuramoyl-5peptid_Trfase"/>
</dbReference>
<dbReference type="EMBL" id="JBHTOG010000039">
    <property type="protein sequence ID" value="MFD1432535.1"/>
    <property type="molecule type" value="Genomic_DNA"/>
</dbReference>
<feature type="transmembrane region" description="Helical" evidence="7">
    <location>
        <begin position="113"/>
        <end position="132"/>
    </location>
</feature>
<dbReference type="EC" id="2.7.8.13" evidence="7 8"/>
<comment type="similarity">
    <text evidence="2 7">Belongs to the glycosyltransferase 4 family. MraY subfamily.</text>
</comment>
<comment type="cofactor">
    <cofactor evidence="7">
        <name>Mg(2+)</name>
        <dbReference type="ChEBI" id="CHEBI:18420"/>
    </cofactor>
</comment>
<evidence type="ECO:0000256" key="6">
    <source>
        <dbReference type="ARBA" id="ARBA00023136"/>
    </source>
</evidence>
<keyword evidence="4 7" id="KW-0812">Transmembrane</keyword>
<keyword evidence="6 7" id="KW-0472">Membrane</keyword>
<dbReference type="HAMAP" id="MF_00038">
    <property type="entry name" value="MraY"/>
    <property type="match status" value="1"/>
</dbReference>
<comment type="subcellular location">
    <subcellularLocation>
        <location evidence="7">Cell membrane</location>
        <topology evidence="7">Multi-pass membrane protein</topology>
    </subcellularLocation>
    <subcellularLocation>
        <location evidence="1">Membrane</location>
        <topology evidence="1">Multi-pass membrane protein</topology>
    </subcellularLocation>
</comment>
<keyword evidence="7" id="KW-1003">Cell membrane</keyword>
<dbReference type="GO" id="GO:0016740">
    <property type="term" value="F:transferase activity"/>
    <property type="evidence" value="ECO:0007669"/>
    <property type="project" value="UniProtKB-KW"/>
</dbReference>
<gene>
    <name evidence="7 9" type="primary">mraY</name>
    <name evidence="9" type="ORF">ACFQ47_07545</name>
</gene>
<comment type="pathway">
    <text evidence="7">Cell wall biogenesis; peptidoglycan biosynthesis.</text>
</comment>
<feature type="transmembrane region" description="Helical" evidence="7">
    <location>
        <begin position="253"/>
        <end position="278"/>
    </location>
</feature>
<dbReference type="Pfam" id="PF10555">
    <property type="entry name" value="MraY_sig1"/>
    <property type="match status" value="1"/>
</dbReference>
<dbReference type="PROSITE" id="PS01347">
    <property type="entry name" value="MRAY_1"/>
    <property type="match status" value="1"/>
</dbReference>
<dbReference type="PANTHER" id="PTHR22926:SF5">
    <property type="entry name" value="PHOSPHO-N-ACETYLMURAMOYL-PENTAPEPTIDE-TRANSFERASE HOMOLOG"/>
    <property type="match status" value="1"/>
</dbReference>
<evidence type="ECO:0000313" key="9">
    <source>
        <dbReference type="EMBL" id="MFD1432535.1"/>
    </source>
</evidence>
<keyword evidence="10" id="KW-1185">Reference proteome</keyword>
<feature type="transmembrane region" description="Helical" evidence="7">
    <location>
        <begin position="57"/>
        <end position="76"/>
    </location>
</feature>
<keyword evidence="7" id="KW-0961">Cell wall biogenesis/degradation</keyword>
<evidence type="ECO:0000256" key="7">
    <source>
        <dbReference type="HAMAP-Rule" id="MF_00038"/>
    </source>
</evidence>
<keyword evidence="7" id="KW-0479">Metal-binding</keyword>
<comment type="caution">
    <text evidence="9">The sequence shown here is derived from an EMBL/GenBank/DDBJ whole genome shotgun (WGS) entry which is preliminary data.</text>
</comment>
<dbReference type="InterPro" id="IPR018480">
    <property type="entry name" value="PNAcMuramoyl-5peptid_Trfase_CS"/>
</dbReference>
<keyword evidence="7" id="KW-0573">Peptidoglycan synthesis</keyword>
<evidence type="ECO:0000256" key="8">
    <source>
        <dbReference type="NCBIfam" id="TIGR00445"/>
    </source>
</evidence>
<organism evidence="9 10">
    <name type="scientific">Lacticaseibacillus yichunensis</name>
    <dbReference type="NCBI Taxonomy" id="2486015"/>
    <lineage>
        <taxon>Bacteria</taxon>
        <taxon>Bacillati</taxon>
        <taxon>Bacillota</taxon>
        <taxon>Bacilli</taxon>
        <taxon>Lactobacillales</taxon>
        <taxon>Lactobacillaceae</taxon>
        <taxon>Lacticaseibacillus</taxon>
    </lineage>
</organism>
<name>A0ABW4CNN5_9LACO</name>
<keyword evidence="7" id="KW-0133">Cell shape</keyword>
<reference evidence="10" key="1">
    <citation type="journal article" date="2019" name="Int. J. Syst. Evol. Microbiol.">
        <title>The Global Catalogue of Microorganisms (GCM) 10K type strain sequencing project: providing services to taxonomists for standard genome sequencing and annotation.</title>
        <authorList>
            <consortium name="The Broad Institute Genomics Platform"/>
            <consortium name="The Broad Institute Genome Sequencing Center for Infectious Disease"/>
            <person name="Wu L."/>
            <person name="Ma J."/>
        </authorList>
    </citation>
    <scope>NUCLEOTIDE SEQUENCE [LARGE SCALE GENOMIC DNA]</scope>
    <source>
        <strain evidence="10">CCM 8947</strain>
    </source>
</reference>
<keyword evidence="7" id="KW-0132">Cell division</keyword>
<feature type="transmembrane region" description="Helical" evidence="7">
    <location>
        <begin position="202"/>
        <end position="219"/>
    </location>
</feature>
<evidence type="ECO:0000256" key="5">
    <source>
        <dbReference type="ARBA" id="ARBA00022989"/>
    </source>
</evidence>
<keyword evidence="5 7" id="KW-1133">Transmembrane helix</keyword>
<dbReference type="PROSITE" id="PS01348">
    <property type="entry name" value="MRAY_2"/>
    <property type="match status" value="1"/>
</dbReference>
<dbReference type="Proteomes" id="UP001597192">
    <property type="component" value="Unassembled WGS sequence"/>
</dbReference>
<keyword evidence="7" id="KW-0131">Cell cycle</keyword>
<keyword evidence="7" id="KW-0460">Magnesium</keyword>
<evidence type="ECO:0000256" key="4">
    <source>
        <dbReference type="ARBA" id="ARBA00022692"/>
    </source>
</evidence>
<feature type="transmembrane region" description="Helical" evidence="7">
    <location>
        <begin position="299"/>
        <end position="319"/>
    </location>
</feature>
<proteinExistence type="inferred from homology"/>
<feature type="transmembrane region" description="Helical" evidence="7">
    <location>
        <begin position="6"/>
        <end position="28"/>
    </location>
</feature>
<feature type="transmembrane region" description="Helical" evidence="7">
    <location>
        <begin position="177"/>
        <end position="196"/>
    </location>
</feature>
<dbReference type="InterPro" id="IPR000715">
    <property type="entry name" value="Glycosyl_transferase_4"/>
</dbReference>
<evidence type="ECO:0000256" key="2">
    <source>
        <dbReference type="ARBA" id="ARBA00005583"/>
    </source>
</evidence>
<accession>A0ABW4CNN5</accession>